<dbReference type="NCBIfam" id="TIGR00460">
    <property type="entry name" value="fmt"/>
    <property type="match status" value="1"/>
</dbReference>
<keyword evidence="4" id="KW-0808">Transferase</keyword>
<dbReference type="AlphaFoldDB" id="A0AA35T6E8"/>
<dbReference type="HAMAP" id="MF_00182">
    <property type="entry name" value="Formyl_trans"/>
    <property type="match status" value="1"/>
</dbReference>
<dbReference type="PANTHER" id="PTHR11138">
    <property type="entry name" value="METHIONYL-TRNA FORMYLTRANSFERASE"/>
    <property type="match status" value="1"/>
</dbReference>
<dbReference type="EMBL" id="CASHTH010003211">
    <property type="protein sequence ID" value="CAI8041823.1"/>
    <property type="molecule type" value="Genomic_DNA"/>
</dbReference>
<dbReference type="EC" id="2.1.2.9" evidence="2"/>
<feature type="domain" description="Formyl transferase N-terminal" evidence="7">
    <location>
        <begin position="19"/>
        <end position="169"/>
    </location>
</feature>
<evidence type="ECO:0000259" key="7">
    <source>
        <dbReference type="Pfam" id="PF00551"/>
    </source>
</evidence>
<dbReference type="Pfam" id="PF02911">
    <property type="entry name" value="Formyl_trans_C"/>
    <property type="match status" value="1"/>
</dbReference>
<dbReference type="InterPro" id="IPR005793">
    <property type="entry name" value="Formyl_trans_C"/>
</dbReference>
<evidence type="ECO:0000259" key="8">
    <source>
        <dbReference type="Pfam" id="PF02911"/>
    </source>
</evidence>
<dbReference type="Gene3D" id="3.40.50.12230">
    <property type="match status" value="1"/>
</dbReference>
<dbReference type="InterPro" id="IPR041711">
    <property type="entry name" value="Met-tRNA-FMT_N"/>
</dbReference>
<dbReference type="PANTHER" id="PTHR11138:SF5">
    <property type="entry name" value="METHIONYL-TRNA FORMYLTRANSFERASE, MITOCHONDRIAL"/>
    <property type="match status" value="1"/>
</dbReference>
<dbReference type="Proteomes" id="UP001174909">
    <property type="component" value="Unassembled WGS sequence"/>
</dbReference>
<reference evidence="9" key="1">
    <citation type="submission" date="2023-03" db="EMBL/GenBank/DDBJ databases">
        <authorList>
            <person name="Steffen K."/>
            <person name="Cardenas P."/>
        </authorList>
    </citation>
    <scope>NUCLEOTIDE SEQUENCE</scope>
</reference>
<feature type="domain" description="Formyl transferase C-terminal" evidence="8">
    <location>
        <begin position="199"/>
        <end position="291"/>
    </location>
</feature>
<evidence type="ECO:0000256" key="2">
    <source>
        <dbReference type="ARBA" id="ARBA00012261"/>
    </source>
</evidence>
<evidence type="ECO:0000256" key="3">
    <source>
        <dbReference type="ARBA" id="ARBA00014185"/>
    </source>
</evidence>
<evidence type="ECO:0000256" key="1">
    <source>
        <dbReference type="ARBA" id="ARBA00010699"/>
    </source>
</evidence>
<name>A0AA35T6E8_GEOBA</name>
<dbReference type="InterPro" id="IPR044135">
    <property type="entry name" value="Met-tRNA-FMT_C"/>
</dbReference>
<dbReference type="InterPro" id="IPR002376">
    <property type="entry name" value="Formyl_transf_N"/>
</dbReference>
<dbReference type="InterPro" id="IPR005794">
    <property type="entry name" value="Fmt"/>
</dbReference>
<evidence type="ECO:0000256" key="6">
    <source>
        <dbReference type="SAM" id="MobiDB-lite"/>
    </source>
</evidence>
<dbReference type="SUPFAM" id="SSF50486">
    <property type="entry name" value="FMT C-terminal domain-like"/>
    <property type="match status" value="1"/>
</dbReference>
<comment type="similarity">
    <text evidence="1">Belongs to the Fmt family.</text>
</comment>
<gene>
    <name evidence="9" type="ORF">GBAR_LOCUS23213</name>
</gene>
<dbReference type="CDD" id="cd08646">
    <property type="entry name" value="FMT_core_Met-tRNA-FMT_N"/>
    <property type="match status" value="1"/>
</dbReference>
<sequence length="306" mass="32518">MGTPSSVVPVLGRLLQMPDVDVLAAVTPPDRPRGRGRQPESPPVKDAASSLGIPVLQPPTLRRESVQADLAALSPDVIVVAAYGRLLPSSVLQIPPHGCLNLHPSLLPRHRGPSPVATSILEGDETTGITLMLLDEGMDTGPLVAQREYALEGTETAGDLTDLLFNMGADLLAENLESWTRGELKAGAQDETAATVSSKLERTDGLADWMLPASTLVRQCRAFSPWPGLYTEWEGKTLKVLEAEPMGDLVPAGAGPGQRLSVATGQGMLALNRVQLEGRRAVTSEEFLRGYPEIVGARLGSQETKS</sequence>
<organism evidence="9 10">
    <name type="scientific">Geodia barretti</name>
    <name type="common">Barrett's horny sponge</name>
    <dbReference type="NCBI Taxonomy" id="519541"/>
    <lineage>
        <taxon>Eukaryota</taxon>
        <taxon>Metazoa</taxon>
        <taxon>Porifera</taxon>
        <taxon>Demospongiae</taxon>
        <taxon>Heteroscleromorpha</taxon>
        <taxon>Tetractinellida</taxon>
        <taxon>Astrophorina</taxon>
        <taxon>Geodiidae</taxon>
        <taxon>Geodia</taxon>
    </lineage>
</organism>
<feature type="region of interest" description="Disordered" evidence="6">
    <location>
        <begin position="25"/>
        <end position="51"/>
    </location>
</feature>
<dbReference type="InterPro" id="IPR036477">
    <property type="entry name" value="Formyl_transf_N_sf"/>
</dbReference>
<dbReference type="InterPro" id="IPR011034">
    <property type="entry name" value="Formyl_transferase-like_C_sf"/>
</dbReference>
<evidence type="ECO:0000256" key="4">
    <source>
        <dbReference type="ARBA" id="ARBA00022679"/>
    </source>
</evidence>
<evidence type="ECO:0000313" key="10">
    <source>
        <dbReference type="Proteomes" id="UP001174909"/>
    </source>
</evidence>
<dbReference type="SUPFAM" id="SSF53328">
    <property type="entry name" value="Formyltransferase"/>
    <property type="match status" value="1"/>
</dbReference>
<dbReference type="GO" id="GO:0005829">
    <property type="term" value="C:cytosol"/>
    <property type="evidence" value="ECO:0007669"/>
    <property type="project" value="TreeGrafter"/>
</dbReference>
<accession>A0AA35T6E8</accession>
<proteinExistence type="inferred from homology"/>
<dbReference type="Pfam" id="PF00551">
    <property type="entry name" value="Formyl_trans_N"/>
    <property type="match status" value="1"/>
</dbReference>
<keyword evidence="5" id="KW-0648">Protein biosynthesis</keyword>
<dbReference type="GO" id="GO:0004479">
    <property type="term" value="F:methionyl-tRNA formyltransferase activity"/>
    <property type="evidence" value="ECO:0007669"/>
    <property type="project" value="UniProtKB-EC"/>
</dbReference>
<dbReference type="CDD" id="cd08704">
    <property type="entry name" value="Met_tRNA_FMT_C"/>
    <property type="match status" value="1"/>
</dbReference>
<evidence type="ECO:0000256" key="5">
    <source>
        <dbReference type="ARBA" id="ARBA00022917"/>
    </source>
</evidence>
<evidence type="ECO:0000313" key="9">
    <source>
        <dbReference type="EMBL" id="CAI8041823.1"/>
    </source>
</evidence>
<keyword evidence="10" id="KW-1185">Reference proteome</keyword>
<comment type="caution">
    <text evidence="9">The sequence shown here is derived from an EMBL/GenBank/DDBJ whole genome shotgun (WGS) entry which is preliminary data.</text>
</comment>
<protein>
    <recommendedName>
        <fullName evidence="3">Methionyl-tRNA formyltransferase, mitochondrial</fullName>
        <ecNumber evidence="2">2.1.2.9</ecNumber>
    </recommendedName>
</protein>